<dbReference type="Pfam" id="PF02367">
    <property type="entry name" value="TsaE"/>
    <property type="match status" value="1"/>
</dbReference>
<keyword evidence="7" id="KW-0547">Nucleotide-binding</keyword>
<keyword evidence="4" id="KW-0963">Cytoplasm</keyword>
<comment type="similarity">
    <text evidence="2">Belongs to the TsaE family.</text>
</comment>
<keyword evidence="8" id="KW-0067">ATP-binding</keyword>
<dbReference type="InterPro" id="IPR027417">
    <property type="entry name" value="P-loop_NTPase"/>
</dbReference>
<evidence type="ECO:0000313" key="11">
    <source>
        <dbReference type="EMBL" id="QSR86030.1"/>
    </source>
</evidence>
<keyword evidence="5" id="KW-0819">tRNA processing</keyword>
<name>A0ABX7PSS4_9BACT</name>
<dbReference type="PANTHER" id="PTHR33540">
    <property type="entry name" value="TRNA THREONYLCARBAMOYLADENOSINE BIOSYNTHESIS PROTEIN TSAE"/>
    <property type="match status" value="1"/>
</dbReference>
<comment type="subcellular location">
    <subcellularLocation>
        <location evidence="1">Cytoplasm</location>
    </subcellularLocation>
</comment>
<evidence type="ECO:0000256" key="10">
    <source>
        <dbReference type="ARBA" id="ARBA00032441"/>
    </source>
</evidence>
<dbReference type="RefSeq" id="WP_206844029.1">
    <property type="nucleotide sequence ID" value="NZ_CP065956.1"/>
</dbReference>
<accession>A0ABX7PSS4</accession>
<dbReference type="NCBIfam" id="TIGR00150">
    <property type="entry name" value="T6A_YjeE"/>
    <property type="match status" value="1"/>
</dbReference>
<organism evidence="11 12">
    <name type="scientific">Candidatus Methylacidiphilum infernorum</name>
    <dbReference type="NCBI Taxonomy" id="511746"/>
    <lineage>
        <taxon>Bacteria</taxon>
        <taxon>Pseudomonadati</taxon>
        <taxon>Verrucomicrobiota</taxon>
        <taxon>Methylacidiphilae</taxon>
        <taxon>Methylacidiphilales</taxon>
        <taxon>Methylacidiphilaceae</taxon>
        <taxon>Methylacidiphilum (ex Ratnadevi et al. 2023)</taxon>
    </lineage>
</organism>
<keyword evidence="9" id="KW-0460">Magnesium</keyword>
<evidence type="ECO:0000256" key="2">
    <source>
        <dbReference type="ARBA" id="ARBA00007599"/>
    </source>
</evidence>
<gene>
    <name evidence="11" type="primary">tsaE</name>
    <name evidence="11" type="ORF">EM20IM_05805</name>
</gene>
<dbReference type="SUPFAM" id="SSF52540">
    <property type="entry name" value="P-loop containing nucleoside triphosphate hydrolases"/>
    <property type="match status" value="1"/>
</dbReference>
<sequence>MNSEVSIISKSPKETIDFGKELVKTTRGGEVFALIGELGAGKTQIVKGAALALGFQGEVTSPTFSLVHCYKGEKHSLFHVDLYRIEKGESSLYLYLEEILYSGEVCFIEWPEKIEKWLPAWTQYWEITIISENERKIKRLR</sequence>
<dbReference type="EMBL" id="CP065956">
    <property type="protein sequence ID" value="QSR86030.1"/>
    <property type="molecule type" value="Genomic_DNA"/>
</dbReference>
<keyword evidence="12" id="KW-1185">Reference proteome</keyword>
<evidence type="ECO:0000256" key="9">
    <source>
        <dbReference type="ARBA" id="ARBA00022842"/>
    </source>
</evidence>
<protein>
    <recommendedName>
        <fullName evidence="3">tRNA threonylcarbamoyladenosine biosynthesis protein TsaE</fullName>
    </recommendedName>
    <alternativeName>
        <fullName evidence="10">t(6)A37 threonylcarbamoyladenosine biosynthesis protein TsaE</fullName>
    </alternativeName>
</protein>
<evidence type="ECO:0000256" key="4">
    <source>
        <dbReference type="ARBA" id="ARBA00022490"/>
    </source>
</evidence>
<keyword evidence="6" id="KW-0479">Metal-binding</keyword>
<dbReference type="PANTHER" id="PTHR33540:SF2">
    <property type="entry name" value="TRNA THREONYLCARBAMOYLADENOSINE BIOSYNTHESIS PROTEIN TSAE"/>
    <property type="match status" value="1"/>
</dbReference>
<evidence type="ECO:0000256" key="1">
    <source>
        <dbReference type="ARBA" id="ARBA00004496"/>
    </source>
</evidence>
<evidence type="ECO:0000256" key="6">
    <source>
        <dbReference type="ARBA" id="ARBA00022723"/>
    </source>
</evidence>
<dbReference type="InterPro" id="IPR003442">
    <property type="entry name" value="T6A_TsaE"/>
</dbReference>
<proteinExistence type="inferred from homology"/>
<evidence type="ECO:0000256" key="8">
    <source>
        <dbReference type="ARBA" id="ARBA00022840"/>
    </source>
</evidence>
<evidence type="ECO:0000256" key="5">
    <source>
        <dbReference type="ARBA" id="ARBA00022694"/>
    </source>
</evidence>
<reference evidence="11 12" key="1">
    <citation type="submission" date="2020-12" db="EMBL/GenBank/DDBJ databases">
        <authorList>
            <person name="Awala S.I."/>
            <person name="Gwak J.-H."/>
            <person name="Kim S.-J."/>
            <person name="Rhee S.-K."/>
        </authorList>
    </citation>
    <scope>NUCLEOTIDE SEQUENCE [LARGE SCALE GENOMIC DNA]</scope>
    <source>
        <strain evidence="11 12">IT5</strain>
    </source>
</reference>
<dbReference type="Gene3D" id="3.40.50.300">
    <property type="entry name" value="P-loop containing nucleotide triphosphate hydrolases"/>
    <property type="match status" value="1"/>
</dbReference>
<evidence type="ECO:0000256" key="3">
    <source>
        <dbReference type="ARBA" id="ARBA00019010"/>
    </source>
</evidence>
<evidence type="ECO:0000256" key="7">
    <source>
        <dbReference type="ARBA" id="ARBA00022741"/>
    </source>
</evidence>
<evidence type="ECO:0000313" key="12">
    <source>
        <dbReference type="Proteomes" id="UP000663088"/>
    </source>
</evidence>
<dbReference type="Proteomes" id="UP000663088">
    <property type="component" value="Chromosome"/>
</dbReference>